<dbReference type="InterPro" id="IPR013749">
    <property type="entry name" value="PM/HMP-P_kinase-1"/>
</dbReference>
<evidence type="ECO:0000256" key="2">
    <source>
        <dbReference type="ARBA" id="ARBA00012135"/>
    </source>
</evidence>
<keyword evidence="4" id="KW-0418">Kinase</keyword>
<organism evidence="4 5">
    <name type="scientific">Pigmentiphaga daeguensis</name>
    <dbReference type="NCBI Taxonomy" id="414049"/>
    <lineage>
        <taxon>Bacteria</taxon>
        <taxon>Pseudomonadati</taxon>
        <taxon>Pseudomonadota</taxon>
        <taxon>Betaproteobacteria</taxon>
        <taxon>Burkholderiales</taxon>
        <taxon>Alcaligenaceae</taxon>
        <taxon>Pigmentiphaga</taxon>
    </lineage>
</organism>
<dbReference type="Gene3D" id="3.40.1190.20">
    <property type="match status" value="1"/>
</dbReference>
<dbReference type="Pfam" id="PF08543">
    <property type="entry name" value="Phos_pyr_kin"/>
    <property type="match status" value="1"/>
</dbReference>
<evidence type="ECO:0000259" key="3">
    <source>
        <dbReference type="Pfam" id="PF08543"/>
    </source>
</evidence>
<comment type="pathway">
    <text evidence="1">Cofactor biosynthesis; thiamine diphosphate biosynthesis.</text>
</comment>
<evidence type="ECO:0000313" key="5">
    <source>
        <dbReference type="Proteomes" id="UP001501706"/>
    </source>
</evidence>
<dbReference type="Proteomes" id="UP001501706">
    <property type="component" value="Unassembled WGS sequence"/>
</dbReference>
<dbReference type="EC" id="2.7.1.49" evidence="2"/>
<evidence type="ECO:0000313" key="4">
    <source>
        <dbReference type="EMBL" id="GAA0511731.1"/>
    </source>
</evidence>
<dbReference type="GO" id="GO:0016301">
    <property type="term" value="F:kinase activity"/>
    <property type="evidence" value="ECO:0007669"/>
    <property type="project" value="UniProtKB-KW"/>
</dbReference>
<protein>
    <recommendedName>
        <fullName evidence="2">hydroxymethylpyrimidine kinase</fullName>
        <ecNumber evidence="2">2.7.1.49</ecNumber>
    </recommendedName>
</protein>
<keyword evidence="5" id="KW-1185">Reference proteome</keyword>
<name>A0ABN1C5A7_9BURK</name>
<evidence type="ECO:0000256" key="1">
    <source>
        <dbReference type="ARBA" id="ARBA00004948"/>
    </source>
</evidence>
<comment type="caution">
    <text evidence="4">The sequence shown here is derived from an EMBL/GenBank/DDBJ whole genome shotgun (WGS) entry which is preliminary data.</text>
</comment>
<sequence>MGPARIPPDGAAFRDFSLPAAPTPPLVLTFAPSDPSAGGGIQADLLTCASMGCHALTVLTGYTVQDSAGLEDGEAVAPEWIDDQARSLLEDMPVRAFKIGGLFSAEAVAAVAEILADYSAVPVVLHLGADPPDADDAETEDSAEEIMAATIELLVPQSTLVVADSLRLEQLVADGLLDLDSADETAAQALLRRGAAWVLATGLHQPGDIVVNTLRGGGDTAAEPAGEYRWPRLPGNFRGAGPTLSAALAALLASGMDVRDATAEAQEYTWQALASGFQPGMGRLLPDRFFWAKQGEQATAGDDAAPDSTESAP</sequence>
<dbReference type="CDD" id="cd01169">
    <property type="entry name" value="HMPP_kinase"/>
    <property type="match status" value="1"/>
</dbReference>
<dbReference type="InterPro" id="IPR029056">
    <property type="entry name" value="Ribokinase-like"/>
</dbReference>
<reference evidence="4 5" key="1">
    <citation type="journal article" date="2019" name="Int. J. Syst. Evol. Microbiol.">
        <title>The Global Catalogue of Microorganisms (GCM) 10K type strain sequencing project: providing services to taxonomists for standard genome sequencing and annotation.</title>
        <authorList>
            <consortium name="The Broad Institute Genomics Platform"/>
            <consortium name="The Broad Institute Genome Sequencing Center for Infectious Disease"/>
            <person name="Wu L."/>
            <person name="Ma J."/>
        </authorList>
    </citation>
    <scope>NUCLEOTIDE SEQUENCE [LARGE SCALE GENOMIC DNA]</scope>
    <source>
        <strain evidence="4 5">JCM 14330</strain>
    </source>
</reference>
<gene>
    <name evidence="4" type="ORF">GCM10009097_31310</name>
</gene>
<keyword evidence="4" id="KW-0808">Transferase</keyword>
<dbReference type="InterPro" id="IPR004399">
    <property type="entry name" value="HMP/HMP-P_kinase_dom"/>
</dbReference>
<proteinExistence type="predicted"/>
<dbReference type="SUPFAM" id="SSF53613">
    <property type="entry name" value="Ribokinase-like"/>
    <property type="match status" value="1"/>
</dbReference>
<dbReference type="PANTHER" id="PTHR20858">
    <property type="entry name" value="PHOSPHOMETHYLPYRIMIDINE KINASE"/>
    <property type="match status" value="1"/>
</dbReference>
<feature type="domain" description="Pyridoxamine kinase/Phosphomethylpyrimidine kinase" evidence="3">
    <location>
        <begin position="34"/>
        <end position="283"/>
    </location>
</feature>
<dbReference type="PANTHER" id="PTHR20858:SF17">
    <property type="entry name" value="HYDROXYMETHYLPYRIMIDINE_PHOSPHOMETHYLPYRIMIDINE KINASE THI20-RELATED"/>
    <property type="match status" value="1"/>
</dbReference>
<dbReference type="EMBL" id="BAAAEN010000011">
    <property type="protein sequence ID" value="GAA0511731.1"/>
    <property type="molecule type" value="Genomic_DNA"/>
</dbReference>
<accession>A0ABN1C5A7</accession>